<gene>
    <name evidence="1" type="ORF">LMG26841_00568</name>
</gene>
<organism evidence="1 2">
    <name type="scientific">Achromobacter dolens</name>
    <dbReference type="NCBI Taxonomy" id="1287738"/>
    <lineage>
        <taxon>Bacteria</taxon>
        <taxon>Pseudomonadati</taxon>
        <taxon>Pseudomonadota</taxon>
        <taxon>Betaproteobacteria</taxon>
        <taxon>Burkholderiales</taxon>
        <taxon>Alcaligenaceae</taxon>
        <taxon>Achromobacter</taxon>
    </lineage>
</organism>
<keyword evidence="2" id="KW-1185">Reference proteome</keyword>
<dbReference type="Proteomes" id="UP000494272">
    <property type="component" value="Unassembled WGS sequence"/>
</dbReference>
<reference evidence="1 2" key="1">
    <citation type="submission" date="2020-04" db="EMBL/GenBank/DDBJ databases">
        <authorList>
            <person name="De Canck E."/>
        </authorList>
    </citation>
    <scope>NUCLEOTIDE SEQUENCE [LARGE SCALE GENOMIC DNA]</scope>
    <source>
        <strain evidence="1 2">LMG 26841</strain>
    </source>
</reference>
<sequence length="243" mass="26018">MRMTTRWKSGRPQAAPRWLVAGLALAMLAGCGVSTVDAVRVTWPPFKEGTALTLPSDPAQCHDLSGTYRVAGEPRGEPGSGEGAAGMADLRHFLAYTLDLAGLPDTSEHAWRPTAAASVTFAAAPEGWRILADDGQGGRFTGLLPLRDGTAGSPGPADGPPLARTDIQHFGGCTQGRYWISARRDWRQYESMGVFRTVALLRPQAGGLLVSVQRESHSIGLLPWYSSDEVRSQYWFGPSAAGR</sequence>
<name>A0A6S7CBA6_9BURK</name>
<protein>
    <recommendedName>
        <fullName evidence="3">Lipoprotein</fullName>
    </recommendedName>
</protein>
<dbReference type="EMBL" id="CADIKW010000001">
    <property type="protein sequence ID" value="CAB3823210.1"/>
    <property type="molecule type" value="Genomic_DNA"/>
</dbReference>
<evidence type="ECO:0008006" key="3">
    <source>
        <dbReference type="Google" id="ProtNLM"/>
    </source>
</evidence>
<evidence type="ECO:0000313" key="1">
    <source>
        <dbReference type="EMBL" id="CAB3823210.1"/>
    </source>
</evidence>
<proteinExistence type="predicted"/>
<dbReference type="PROSITE" id="PS51257">
    <property type="entry name" value="PROKAR_LIPOPROTEIN"/>
    <property type="match status" value="1"/>
</dbReference>
<accession>A0A6S7CBA6</accession>
<dbReference type="AlphaFoldDB" id="A0A6S7CBA6"/>
<evidence type="ECO:0000313" key="2">
    <source>
        <dbReference type="Proteomes" id="UP000494272"/>
    </source>
</evidence>